<dbReference type="AlphaFoldDB" id="C6XNS0"/>
<dbReference type="HOGENOM" id="CLU_1903825_0_0_5"/>
<dbReference type="EMBL" id="CP001678">
    <property type="protein sequence ID" value="ACT58323.1"/>
    <property type="molecule type" value="Genomic_DNA"/>
</dbReference>
<dbReference type="Proteomes" id="UP000002745">
    <property type="component" value="Chromosome"/>
</dbReference>
<evidence type="ECO:0000313" key="2">
    <source>
        <dbReference type="Proteomes" id="UP000002745"/>
    </source>
</evidence>
<dbReference type="KEGG" id="hba:Hbal_0621"/>
<sequence length="133" mass="14677">MSADIVPIREAGNKLIYLNGNAAHARFYSEWRHLDSFKTLSPLQRTILQDVLMDFSKVVGNEVRLTNTQISKRYRAGHTAARAAIAGLEERGWIERIGLLPGPTGQAGGVYKILCIAPNGSRVAGPYQQWQNG</sequence>
<protein>
    <submittedName>
        <fullName evidence="1">Uncharacterized protein</fullName>
    </submittedName>
</protein>
<evidence type="ECO:0000313" key="1">
    <source>
        <dbReference type="EMBL" id="ACT58323.1"/>
    </source>
</evidence>
<dbReference type="RefSeq" id="WP_015826473.1">
    <property type="nucleotide sequence ID" value="NC_012982.1"/>
</dbReference>
<proteinExistence type="predicted"/>
<accession>C6XNS0</accession>
<dbReference type="STRING" id="582402.Hbal_0621"/>
<reference evidence="2" key="1">
    <citation type="journal article" date="2011" name="J. Bacteriol.">
        <title>Genome sequences of eight morphologically diverse alphaproteobacteria.</title>
        <authorList>
            <consortium name="US DOE Joint Genome Institute"/>
            <person name="Brown P.J."/>
            <person name="Kysela D.T."/>
            <person name="Buechlein A."/>
            <person name="Hemmerich C."/>
            <person name="Brun Y.V."/>
        </authorList>
    </citation>
    <scope>NUCLEOTIDE SEQUENCE [LARGE SCALE GENOMIC DNA]</scope>
    <source>
        <strain evidence="2">ATCC 49814 / DSM 5838 / IFAM 1418</strain>
    </source>
</reference>
<gene>
    <name evidence="1" type="ordered locus">Hbal_0621</name>
</gene>
<name>C6XNS0_HIRBI</name>
<keyword evidence="2" id="KW-1185">Reference proteome</keyword>
<organism evidence="1 2">
    <name type="scientific">Hirschia baltica (strain ATCC 49814 / DSM 5838 / IFAM 1418)</name>
    <dbReference type="NCBI Taxonomy" id="582402"/>
    <lineage>
        <taxon>Bacteria</taxon>
        <taxon>Pseudomonadati</taxon>
        <taxon>Pseudomonadota</taxon>
        <taxon>Alphaproteobacteria</taxon>
        <taxon>Hyphomonadales</taxon>
        <taxon>Hyphomonadaceae</taxon>
        <taxon>Hirschia</taxon>
    </lineage>
</organism>